<dbReference type="PANTHER" id="PTHR11559">
    <property type="entry name" value="CARBOXYLESTERASE"/>
    <property type="match status" value="1"/>
</dbReference>
<protein>
    <submittedName>
        <fullName evidence="1">Para-nitrobenzyl esterase</fullName>
    </submittedName>
</protein>
<sequence>MPGPFLSSALAGDIGAAIAAELGLRATVDDLAGVEPALLTAAGDSVAAGIAARSRRWGTAAHGSILFAPVVDGEVLPVTPWRALADGAGRGVDLLAGHTRDEHRLFAFLGGVLGRVTPEQAATALSIFAPGRYDLAYPEAGPDRLHELVHSDWLFRMPSLHLAEAQVAGGGRAHLYELAWSAPGMGGVLGACHGLDVPLVFGNLTEGQPAMLLGSPPGAGAAELSAQMRSAWTRFAADGDPGWAGYDTAGRLTRVFDDAAAVVPYPEEASRVLWRGHSFDPLPLLDV</sequence>
<dbReference type="InterPro" id="IPR029058">
    <property type="entry name" value="AB_hydrolase_fold"/>
</dbReference>
<dbReference type="STRING" id="35752.SAMN05421541_115196"/>
<reference evidence="1 2" key="1">
    <citation type="submission" date="2016-10" db="EMBL/GenBank/DDBJ databases">
        <authorList>
            <person name="de Groot N.N."/>
        </authorList>
    </citation>
    <scope>NUCLEOTIDE SEQUENCE [LARGE SCALE GENOMIC DNA]</scope>
    <source>
        <strain evidence="1 2">DSM 43019</strain>
    </source>
</reference>
<dbReference type="InterPro" id="IPR050309">
    <property type="entry name" value="Type-B_Carboxylest/Lipase"/>
</dbReference>
<gene>
    <name evidence="1" type="ORF">SAMN05421541_115196</name>
</gene>
<keyword evidence="2" id="KW-1185">Reference proteome</keyword>
<dbReference type="AlphaFoldDB" id="A0A1I2KCW6"/>
<dbReference type="SUPFAM" id="SSF53474">
    <property type="entry name" value="alpha/beta-Hydrolases"/>
    <property type="match status" value="1"/>
</dbReference>
<evidence type="ECO:0000313" key="1">
    <source>
        <dbReference type="EMBL" id="SFF62786.1"/>
    </source>
</evidence>
<dbReference type="EMBL" id="FONV01000015">
    <property type="protein sequence ID" value="SFF62786.1"/>
    <property type="molecule type" value="Genomic_DNA"/>
</dbReference>
<evidence type="ECO:0000313" key="2">
    <source>
        <dbReference type="Proteomes" id="UP000199645"/>
    </source>
</evidence>
<dbReference type="Proteomes" id="UP000199645">
    <property type="component" value="Unassembled WGS sequence"/>
</dbReference>
<organism evidence="1 2">
    <name type="scientific">Actinoplanes philippinensis</name>
    <dbReference type="NCBI Taxonomy" id="35752"/>
    <lineage>
        <taxon>Bacteria</taxon>
        <taxon>Bacillati</taxon>
        <taxon>Actinomycetota</taxon>
        <taxon>Actinomycetes</taxon>
        <taxon>Micromonosporales</taxon>
        <taxon>Micromonosporaceae</taxon>
        <taxon>Actinoplanes</taxon>
    </lineage>
</organism>
<name>A0A1I2KCW6_9ACTN</name>
<accession>A0A1I2KCW6</accession>
<dbReference type="Gene3D" id="3.40.50.1820">
    <property type="entry name" value="alpha/beta hydrolase"/>
    <property type="match status" value="1"/>
</dbReference>
<proteinExistence type="predicted"/>
<dbReference type="RefSeq" id="WP_239143960.1">
    <property type="nucleotide sequence ID" value="NZ_BOMT01000084.1"/>
</dbReference>